<dbReference type="InterPro" id="IPR013785">
    <property type="entry name" value="Aldolase_TIM"/>
</dbReference>
<dbReference type="InterPro" id="IPR011995">
    <property type="entry name" value="OMPdecase_type-2"/>
</dbReference>
<organism evidence="9 10">
    <name type="scientific">Amycolatopsis tolypomycina</name>
    <dbReference type="NCBI Taxonomy" id="208445"/>
    <lineage>
        <taxon>Bacteria</taxon>
        <taxon>Bacillati</taxon>
        <taxon>Actinomycetota</taxon>
        <taxon>Actinomycetes</taxon>
        <taxon>Pseudonocardiales</taxon>
        <taxon>Pseudonocardiaceae</taxon>
        <taxon>Amycolatopsis</taxon>
    </lineage>
</organism>
<dbReference type="Gene3D" id="3.20.20.70">
    <property type="entry name" value="Aldolase class I"/>
    <property type="match status" value="1"/>
</dbReference>
<protein>
    <recommendedName>
        <fullName evidence="7">Orotidine-5'-phosphate decarboxylase</fullName>
        <ecNumber evidence="7">4.1.1.23</ecNumber>
    </recommendedName>
</protein>
<evidence type="ECO:0000313" key="9">
    <source>
        <dbReference type="EMBL" id="SEC37082.1"/>
    </source>
</evidence>
<evidence type="ECO:0000256" key="1">
    <source>
        <dbReference type="ARBA" id="ARBA00004861"/>
    </source>
</evidence>
<sequence>MSGVVSGPERFGARLAKAVAARGPLCAGIDPHPGLIEAWGLPVDVSGLERFALSATEVLAARAAIVKPQSAFFESFGPGGVRVLERVVETARDAGALVLLDVKRGDIGSTMAAYTAAYVAEGAAIAADAITVSPYLGFGSLAQCAETAVAAGRGIIVLARTSNPEAAAVQNARLPDGRTVAQSIVDSVAAFNACAEPLGDVGVVVGATVPPGELDLSRLNGPVLAPGFGAQGATVADLRALFGVSLPGVLPASSRDILKHGPEQAALRQAVERVAEVLADPQENGQ</sequence>
<proteinExistence type="inferred from homology"/>
<evidence type="ECO:0000256" key="5">
    <source>
        <dbReference type="ARBA" id="ARBA00023239"/>
    </source>
</evidence>
<dbReference type="InterPro" id="IPR011060">
    <property type="entry name" value="RibuloseP-bd_barrel"/>
</dbReference>
<feature type="domain" description="Orotidine 5'-phosphate decarboxylase" evidence="8">
    <location>
        <begin position="24"/>
        <end position="270"/>
    </location>
</feature>
<dbReference type="AlphaFoldDB" id="A0A1H4RYX5"/>
<name>A0A1H4RYX5_9PSEU</name>
<comment type="similarity">
    <text evidence="2">Belongs to the OMP decarboxylase family. Type 2 subfamily.</text>
</comment>
<dbReference type="SMART" id="SM00934">
    <property type="entry name" value="OMPdecase"/>
    <property type="match status" value="1"/>
</dbReference>
<evidence type="ECO:0000259" key="8">
    <source>
        <dbReference type="SMART" id="SM00934"/>
    </source>
</evidence>
<dbReference type="PROSITE" id="PS00156">
    <property type="entry name" value="OMPDECASE"/>
    <property type="match status" value="1"/>
</dbReference>
<dbReference type="EMBL" id="FNSO01000004">
    <property type="protein sequence ID" value="SEC37082.1"/>
    <property type="molecule type" value="Genomic_DNA"/>
</dbReference>
<evidence type="ECO:0000256" key="7">
    <source>
        <dbReference type="NCBIfam" id="TIGR02127"/>
    </source>
</evidence>
<evidence type="ECO:0000256" key="3">
    <source>
        <dbReference type="ARBA" id="ARBA00022793"/>
    </source>
</evidence>
<dbReference type="PANTHER" id="PTHR43375:SF1">
    <property type="entry name" value="OROTIDINE 5'-PHOSPHATE DECARBOXYLASE"/>
    <property type="match status" value="1"/>
</dbReference>
<dbReference type="InterPro" id="IPR018089">
    <property type="entry name" value="OMPdecase_AS"/>
</dbReference>
<keyword evidence="4" id="KW-0665">Pyrimidine biosynthesis</keyword>
<dbReference type="Pfam" id="PF00215">
    <property type="entry name" value="OMPdecase"/>
    <property type="match status" value="1"/>
</dbReference>
<evidence type="ECO:0000256" key="2">
    <source>
        <dbReference type="ARBA" id="ARBA00008847"/>
    </source>
</evidence>
<dbReference type="UniPathway" id="UPA00070">
    <property type="reaction ID" value="UER00120"/>
</dbReference>
<dbReference type="GO" id="GO:0006207">
    <property type="term" value="P:'de novo' pyrimidine nucleobase biosynthetic process"/>
    <property type="evidence" value="ECO:0007669"/>
    <property type="project" value="InterPro"/>
</dbReference>
<keyword evidence="5" id="KW-0456">Lyase</keyword>
<gene>
    <name evidence="9" type="ORF">SAMN04489727_3509</name>
</gene>
<dbReference type="SUPFAM" id="SSF51366">
    <property type="entry name" value="Ribulose-phoshate binding barrel"/>
    <property type="match status" value="1"/>
</dbReference>
<accession>A0A1H4RYX5</accession>
<dbReference type="STRING" id="208445.SAMN04489727_3509"/>
<dbReference type="NCBIfam" id="TIGR02127">
    <property type="entry name" value="pyrF_sub2"/>
    <property type="match status" value="1"/>
</dbReference>
<dbReference type="GO" id="GO:0004590">
    <property type="term" value="F:orotidine-5'-phosphate decarboxylase activity"/>
    <property type="evidence" value="ECO:0007669"/>
    <property type="project" value="UniProtKB-UniRule"/>
</dbReference>
<keyword evidence="10" id="KW-1185">Reference proteome</keyword>
<comment type="pathway">
    <text evidence="1">Pyrimidine metabolism; UMP biosynthesis via de novo pathway; UMP from orotate: step 2/2.</text>
</comment>
<evidence type="ECO:0000256" key="6">
    <source>
        <dbReference type="ARBA" id="ARBA00049157"/>
    </source>
</evidence>
<dbReference type="PANTHER" id="PTHR43375">
    <property type="entry name" value="OROTIDINE 5'-PHOSPHATE DECARBOXYLASE"/>
    <property type="match status" value="1"/>
</dbReference>
<dbReference type="GO" id="GO:0044205">
    <property type="term" value="P:'de novo' UMP biosynthetic process"/>
    <property type="evidence" value="ECO:0007669"/>
    <property type="project" value="UniProtKB-UniPathway"/>
</dbReference>
<evidence type="ECO:0000313" key="10">
    <source>
        <dbReference type="Proteomes" id="UP000199622"/>
    </source>
</evidence>
<dbReference type="InterPro" id="IPR001754">
    <property type="entry name" value="OMPdeCOase_dom"/>
</dbReference>
<dbReference type="EC" id="4.1.1.23" evidence="7"/>
<evidence type="ECO:0000256" key="4">
    <source>
        <dbReference type="ARBA" id="ARBA00022975"/>
    </source>
</evidence>
<dbReference type="CDD" id="cd04725">
    <property type="entry name" value="OMP_decarboxylase_like"/>
    <property type="match status" value="1"/>
</dbReference>
<keyword evidence="3" id="KW-0210">Decarboxylase</keyword>
<dbReference type="Proteomes" id="UP000199622">
    <property type="component" value="Unassembled WGS sequence"/>
</dbReference>
<reference evidence="10" key="1">
    <citation type="submission" date="2016-10" db="EMBL/GenBank/DDBJ databases">
        <authorList>
            <person name="Varghese N."/>
            <person name="Submissions S."/>
        </authorList>
    </citation>
    <scope>NUCLEOTIDE SEQUENCE [LARGE SCALE GENOMIC DNA]</scope>
    <source>
        <strain evidence="10">DSM 44544</strain>
    </source>
</reference>
<comment type="catalytic activity">
    <reaction evidence="6">
        <text>orotidine 5'-phosphate + H(+) = UMP + CO2</text>
        <dbReference type="Rhea" id="RHEA:11596"/>
        <dbReference type="ChEBI" id="CHEBI:15378"/>
        <dbReference type="ChEBI" id="CHEBI:16526"/>
        <dbReference type="ChEBI" id="CHEBI:57538"/>
        <dbReference type="ChEBI" id="CHEBI:57865"/>
        <dbReference type="EC" id="4.1.1.23"/>
    </reaction>
</comment>